<comment type="caution">
    <text evidence="4">The sequence shown here is derived from an EMBL/GenBank/DDBJ whole genome shotgun (WGS) entry which is preliminary data.</text>
</comment>
<dbReference type="EMBL" id="JACPNR010000004">
    <property type="protein sequence ID" value="MBI2677417.1"/>
    <property type="molecule type" value="Genomic_DNA"/>
</dbReference>
<accession>A0A932A6E8</accession>
<dbReference type="Pfam" id="PF00701">
    <property type="entry name" value="DHDPS"/>
    <property type="match status" value="2"/>
</dbReference>
<dbReference type="AlphaFoldDB" id="A0A932A6E8"/>
<dbReference type="PROSITE" id="PS00666">
    <property type="entry name" value="DHDPS_2"/>
    <property type="match status" value="1"/>
</dbReference>
<keyword evidence="3" id="KW-0704">Schiff base</keyword>
<evidence type="ECO:0000256" key="3">
    <source>
        <dbReference type="ARBA" id="ARBA00023270"/>
    </source>
</evidence>
<reference evidence="4" key="1">
    <citation type="submission" date="2020-07" db="EMBL/GenBank/DDBJ databases">
        <title>Huge and variable diversity of episymbiotic CPR bacteria and DPANN archaea in groundwater ecosystems.</title>
        <authorList>
            <person name="He C.Y."/>
            <person name="Keren R."/>
            <person name="Whittaker M."/>
            <person name="Farag I.F."/>
            <person name="Doudna J."/>
            <person name="Cate J.H.D."/>
            <person name="Banfield J.F."/>
        </authorList>
    </citation>
    <scope>NUCLEOTIDE SEQUENCE</scope>
    <source>
        <strain evidence="4">NC_groundwater_580_Pr5_B-0.1um_64_19</strain>
    </source>
</reference>
<dbReference type="PANTHER" id="PTHR12128:SF66">
    <property type="entry name" value="4-HYDROXY-2-OXOGLUTARATE ALDOLASE, MITOCHONDRIAL"/>
    <property type="match status" value="1"/>
</dbReference>
<dbReference type="InterPro" id="IPR002220">
    <property type="entry name" value="DapA-like"/>
</dbReference>
<evidence type="ECO:0000313" key="4">
    <source>
        <dbReference type="EMBL" id="MBI2677417.1"/>
    </source>
</evidence>
<keyword evidence="2" id="KW-0456">Lyase</keyword>
<dbReference type="SMART" id="SM01130">
    <property type="entry name" value="DHDPS"/>
    <property type="match status" value="1"/>
</dbReference>
<proteinExistence type="inferred from homology"/>
<evidence type="ECO:0000256" key="2">
    <source>
        <dbReference type="ARBA" id="ARBA00023239"/>
    </source>
</evidence>
<gene>
    <name evidence="4" type="ORF">HYX28_01400</name>
</gene>
<dbReference type="PANTHER" id="PTHR12128">
    <property type="entry name" value="DIHYDRODIPICOLINATE SYNTHASE"/>
    <property type="match status" value="1"/>
</dbReference>
<dbReference type="Gene3D" id="3.20.20.70">
    <property type="entry name" value="Aldolase class I"/>
    <property type="match status" value="1"/>
</dbReference>
<dbReference type="SUPFAM" id="SSF51569">
    <property type="entry name" value="Aldolase"/>
    <property type="match status" value="2"/>
</dbReference>
<dbReference type="GO" id="GO:0008840">
    <property type="term" value="F:4-hydroxy-tetrahydrodipicolinate synthase activity"/>
    <property type="evidence" value="ECO:0007669"/>
    <property type="project" value="TreeGrafter"/>
</dbReference>
<dbReference type="PRINTS" id="PR00146">
    <property type="entry name" value="DHPICSNTHASE"/>
</dbReference>
<organism evidence="4 5">
    <name type="scientific">Candidatus Korobacter versatilis</name>
    <dbReference type="NCBI Taxonomy" id="658062"/>
    <lineage>
        <taxon>Bacteria</taxon>
        <taxon>Pseudomonadati</taxon>
        <taxon>Acidobacteriota</taxon>
        <taxon>Terriglobia</taxon>
        <taxon>Terriglobales</taxon>
        <taxon>Candidatus Korobacteraceae</taxon>
        <taxon>Candidatus Korobacter</taxon>
    </lineage>
</organism>
<dbReference type="CDD" id="cd00408">
    <property type="entry name" value="DHDPS-like"/>
    <property type="match status" value="1"/>
</dbReference>
<dbReference type="GO" id="GO:0044281">
    <property type="term" value="P:small molecule metabolic process"/>
    <property type="evidence" value="ECO:0007669"/>
    <property type="project" value="UniProtKB-ARBA"/>
</dbReference>
<dbReference type="InterPro" id="IPR013785">
    <property type="entry name" value="Aldolase_TIM"/>
</dbReference>
<dbReference type="Proteomes" id="UP000779809">
    <property type="component" value="Unassembled WGS sequence"/>
</dbReference>
<dbReference type="InterPro" id="IPR020624">
    <property type="entry name" value="Schiff_base-form_aldolases_CS"/>
</dbReference>
<protein>
    <submittedName>
        <fullName evidence="4">Dihydrodipicolinate synthase family protein</fullName>
    </submittedName>
</protein>
<sequence length="356" mass="38410">MLLHGIFPAVTTPFYPDGSVYFRKLEHNLDRYSKSPVAGVVVLGSTGEAVMLSDEEKREVMKAARHAVTPEKVLIAGSGAESARTTLELTEYAAKLGYDVALIRTPHYYKPQMRAAEVLAFYRFVADRSPLPILLYSVPAFTGYDLPEDLVTQLAEHRNILGIKESGGDVEKIKHMVTATRHIKRQATVTEVQQAVTRRMLAAPAAGSAPMAEFVPAQSLGGAAVATAAPVSAPRSNLKTRTKEVGFQVVAGSAHKLKASLDAGAVGAVLAFADPAPTACFEIFAAWKDGDMQLAEEKQERIREASTALVVRHGIPATKYAMDLNGYYGGPPRLPLLPLDASVKAEVERLMADIRN</sequence>
<evidence type="ECO:0000256" key="1">
    <source>
        <dbReference type="ARBA" id="ARBA00007592"/>
    </source>
</evidence>
<comment type="similarity">
    <text evidence="1">Belongs to the DapA family.</text>
</comment>
<dbReference type="InterPro" id="IPR020625">
    <property type="entry name" value="Schiff_base-form_aldolases_AS"/>
</dbReference>
<evidence type="ECO:0000313" key="5">
    <source>
        <dbReference type="Proteomes" id="UP000779809"/>
    </source>
</evidence>
<name>A0A932A6E8_9BACT</name>
<dbReference type="PROSITE" id="PS00665">
    <property type="entry name" value="DHDPS_1"/>
    <property type="match status" value="1"/>
</dbReference>